<reference evidence="2 3" key="2">
    <citation type="journal article" date="2015" name="Syst. Appl. Microbiol.">
        <title>Nitrincola nitratireducens sp. nov. isolated from a haloalkaline crater lake.</title>
        <authorList>
            <person name="Singh A."/>
            <person name="Vaidya B."/>
            <person name="Tanuku N.R."/>
            <person name="Pinnaka A.K."/>
        </authorList>
    </citation>
    <scope>NUCLEOTIDE SEQUENCE [LARGE SCALE GENOMIC DNA]</scope>
    <source>
        <strain evidence="2 3">AK23</strain>
    </source>
</reference>
<dbReference type="AlphaFoldDB" id="W9V1U1"/>
<evidence type="ECO:0000256" key="1">
    <source>
        <dbReference type="SAM" id="MobiDB-lite"/>
    </source>
</evidence>
<evidence type="ECO:0000313" key="3">
    <source>
        <dbReference type="Proteomes" id="UP000019464"/>
    </source>
</evidence>
<reference evidence="3" key="1">
    <citation type="submission" date="2012-11" db="EMBL/GenBank/DDBJ databases">
        <authorList>
            <person name="Singh A."/>
            <person name="Pinnaka A.K."/>
            <person name="Vaidya B."/>
        </authorList>
    </citation>
    <scope>NUCLEOTIDE SEQUENCE [LARGE SCALE GENOMIC DNA]</scope>
    <source>
        <strain evidence="3">AK23</strain>
    </source>
</reference>
<feature type="region of interest" description="Disordered" evidence="1">
    <location>
        <begin position="1"/>
        <end position="23"/>
    </location>
</feature>
<dbReference type="EMBL" id="AONB01000010">
    <property type="protein sequence ID" value="EXJ10906.1"/>
    <property type="molecule type" value="Genomic_DNA"/>
</dbReference>
<accession>W9V1U1</accession>
<comment type="caution">
    <text evidence="2">The sequence shown here is derived from an EMBL/GenBank/DDBJ whole genome shotgun (WGS) entry which is preliminary data.</text>
</comment>
<gene>
    <name evidence="2" type="ORF">D791_02271</name>
</gene>
<proteinExistence type="predicted"/>
<feature type="compositionally biased region" description="Basic and acidic residues" evidence="1">
    <location>
        <begin position="9"/>
        <end position="23"/>
    </location>
</feature>
<evidence type="ECO:0000313" key="2">
    <source>
        <dbReference type="EMBL" id="EXJ10906.1"/>
    </source>
</evidence>
<dbReference type="Proteomes" id="UP000019464">
    <property type="component" value="Unassembled WGS sequence"/>
</dbReference>
<name>W9V1U1_9GAMM</name>
<dbReference type="STRING" id="1229521.D791_02271"/>
<sequence>MMIDATQEEIDRQKKLADRQKSLADDQLAEARRLKEQADLDAREAAEIKKDAIKLKSTLDDRIRQMSKYDGVLGKFLGWFGITQRIERKAEARLNEQLSKLRGKVDELSRQVGKEKSMQRQHRITEDALKSLKKALSISVEDYPHLKEKDALEKHFVYIQGLIDANQTAEQLKERINTYMEEIATVHLGTSSSLSTPITLDK</sequence>
<keyword evidence="3" id="KW-1185">Reference proteome</keyword>
<organism evidence="2 3">
    <name type="scientific">Nitrincola nitratireducens</name>
    <dbReference type="NCBI Taxonomy" id="1229521"/>
    <lineage>
        <taxon>Bacteria</taxon>
        <taxon>Pseudomonadati</taxon>
        <taxon>Pseudomonadota</taxon>
        <taxon>Gammaproteobacteria</taxon>
        <taxon>Oceanospirillales</taxon>
        <taxon>Oceanospirillaceae</taxon>
        <taxon>Nitrincola</taxon>
    </lineage>
</organism>
<protein>
    <submittedName>
        <fullName evidence="2">Uncharacterized protein</fullName>
    </submittedName>
</protein>